<evidence type="ECO:0000313" key="5">
    <source>
        <dbReference type="EMBL" id="RJG42490.1"/>
    </source>
</evidence>
<accession>A0A418YD88</accession>
<keyword evidence="6" id="KW-1185">Reference proteome</keyword>
<comment type="caution">
    <text evidence="5">The sequence shown here is derived from an EMBL/GenBank/DDBJ whole genome shotgun (WGS) entry which is preliminary data.</text>
</comment>
<proteinExistence type="predicted"/>
<gene>
    <name evidence="5" type="ORF">D1Z90_12530</name>
</gene>
<feature type="region of interest" description="Disordered" evidence="2">
    <location>
        <begin position="84"/>
        <end position="108"/>
    </location>
</feature>
<dbReference type="NCBIfam" id="TIGR01643">
    <property type="entry name" value="YD_repeat_2x"/>
    <property type="match status" value="8"/>
</dbReference>
<evidence type="ECO:0000259" key="3">
    <source>
        <dbReference type="Pfam" id="PF20148"/>
    </source>
</evidence>
<dbReference type="EMBL" id="QZCH01000016">
    <property type="protein sequence ID" value="RJG42490.1"/>
    <property type="molecule type" value="Genomic_DNA"/>
</dbReference>
<feature type="domain" description="DUF6531" evidence="3">
    <location>
        <begin position="107"/>
        <end position="180"/>
    </location>
</feature>
<feature type="domain" description="Teneurin-like YD-shell" evidence="4">
    <location>
        <begin position="563"/>
        <end position="710"/>
    </location>
</feature>
<dbReference type="Pfam" id="PF25023">
    <property type="entry name" value="TEN_YD-shell"/>
    <property type="match status" value="3"/>
</dbReference>
<evidence type="ECO:0000259" key="4">
    <source>
        <dbReference type="Pfam" id="PF25023"/>
    </source>
</evidence>
<evidence type="ECO:0000256" key="1">
    <source>
        <dbReference type="ARBA" id="ARBA00022737"/>
    </source>
</evidence>
<feature type="domain" description="Teneurin-like YD-shell" evidence="4">
    <location>
        <begin position="422"/>
        <end position="556"/>
    </location>
</feature>
<sequence>MIPMKRTRAVDVVKKIQKILKLVKADTQGNIGILRKPAHSGVNGHAIHLNKTQPVNGNKLEGATSQKRSGGANGRIEVIEANNKHNQATTNQAEKKTQSADDTKTSGCPISMVTGEELLKVDDGHLPGIIEFDFKRLYKSSSIETDLGFGPGWSHPFVQNLVFEDGNVSWFDAENNQTQFPEPTQQSPSVHNPMAKSAIYLGSSENEYILSQSNGMFCHFERKGDFARLTGFSDQYGNRLTLTYDALKRPLALTNEQNISLTLGYNEQHNITQLAIKQLTPGSDQWQTLKILQRYQYNDAGQLVANANPLGEGEQYQYHANHLIKQRTLAGGAAFFWQWQGEDKHARAIKHWSNTGFEATYDWDDEAGQVTVTHANGSTEVYQHNEDAKLVLQQDPDGAQTHYQYNEDGQITAQVDPLGGITEYHYDSNGALAAKVSPDGQATQYQFVRGNLRTVSQGKARWRFKHNAQGSVTEQITPLGQSTQYQYDKQGLLTDIQYPDNTKHQFSWNKLGQLINENLPQGGQIRYRYDALGRQILRQEANGAITQFEWDDANRLSKIVLPNKSSRQYQYNAYGKITLETDEHGHQTRYDYHDNLHLVSQRTQPDGSFLRYQYDNPQRFVSQISNEKGEQYFIHYYPNGLVKREVGFDGIASEYEYDLQGNLTVKRHIGLAGTILETRFERDIMGRLMTKTLPDGQVIAFQYDTQGRLVGVDDGERPLYWQYDIMGQLTEEHQGWASQFYDYDELGQIKRWQLPDAQQVDYQYQQGQLAGISLNGQVLTQHVFQHGLETRRTQGGLTSEYQYDEQGRLTAHSQQQHTLSKGNASQLKQQRHYQYDAAGQLTHLSDSVKGDKHYEYDPLARLAAVRGNIEEHFQHDPAGHLLAQTLGPKANHSSHTQQATQQVTGNRLAFQGDCHFEYDEFGNLIKEKRGKNQQLVTHYHYDCQHRLIKANMPNGAVAQYQYDAFGRRYAKTVNQPNQAAVETEFIWQADRLIAETDHQGHYQSYLYEPGTFKPLALIKGEANTSDSDATPDVFYYQLDHLGTPQEITDALGHTVWSVQYRAYGNVLKQEVEEIHSPLRFQGQYYDVETGLHYNRHRYYNPNTAAFLTLDPIGLAGGLNNYQYVPNPTGWIDPLGLANKKGDELCCEGDVSTSSKPLPEPKAPTVKFRALTESQAKDALNGKDIQPKDINADYSIQQHVDDGSLNTQYNSLGSKRAAKRYARANPKRGKLKKSVIIEVDTSKIELSRVHDILKGIDPSTGKALDDPAYRYARKDKEVLIEGSIPSNSYKVVE</sequence>
<feature type="compositionally biased region" description="Basic and acidic residues" evidence="2">
    <location>
        <begin position="93"/>
        <end position="104"/>
    </location>
</feature>
<dbReference type="InterPro" id="IPR031325">
    <property type="entry name" value="RHS_repeat"/>
</dbReference>
<evidence type="ECO:0000313" key="6">
    <source>
        <dbReference type="Proteomes" id="UP000283255"/>
    </source>
</evidence>
<dbReference type="InterPro" id="IPR045351">
    <property type="entry name" value="DUF6531"/>
</dbReference>
<evidence type="ECO:0000256" key="2">
    <source>
        <dbReference type="SAM" id="MobiDB-lite"/>
    </source>
</evidence>
<dbReference type="PANTHER" id="PTHR32305:SF15">
    <property type="entry name" value="PROTEIN RHSA-RELATED"/>
    <property type="match status" value="1"/>
</dbReference>
<dbReference type="InterPro" id="IPR022385">
    <property type="entry name" value="Rhs_assc_core"/>
</dbReference>
<dbReference type="Pfam" id="PF20148">
    <property type="entry name" value="DUF6531"/>
    <property type="match status" value="1"/>
</dbReference>
<feature type="region of interest" description="Disordered" evidence="2">
    <location>
        <begin position="52"/>
        <end position="72"/>
    </location>
</feature>
<organism evidence="5 6">
    <name type="scientific">Motilimonas pumila</name>
    <dbReference type="NCBI Taxonomy" id="2303987"/>
    <lineage>
        <taxon>Bacteria</taxon>
        <taxon>Pseudomonadati</taxon>
        <taxon>Pseudomonadota</taxon>
        <taxon>Gammaproteobacteria</taxon>
        <taxon>Alteromonadales</taxon>
        <taxon>Alteromonadales genera incertae sedis</taxon>
        <taxon>Motilimonas</taxon>
    </lineage>
</organism>
<dbReference type="Pfam" id="PF05593">
    <property type="entry name" value="RHS_repeat"/>
    <property type="match status" value="1"/>
</dbReference>
<dbReference type="Gene3D" id="2.180.10.10">
    <property type="entry name" value="RHS repeat-associated core"/>
    <property type="match status" value="3"/>
</dbReference>
<dbReference type="Proteomes" id="UP000283255">
    <property type="component" value="Unassembled WGS sequence"/>
</dbReference>
<dbReference type="PRINTS" id="PR00394">
    <property type="entry name" value="RHSPROTEIN"/>
</dbReference>
<dbReference type="NCBIfam" id="TIGR03696">
    <property type="entry name" value="Rhs_assc_core"/>
    <property type="match status" value="1"/>
</dbReference>
<reference evidence="5 6" key="1">
    <citation type="submission" date="2018-09" db="EMBL/GenBank/DDBJ databases">
        <authorList>
            <person name="Wang F."/>
        </authorList>
    </citation>
    <scope>NUCLEOTIDE SEQUENCE [LARGE SCALE GENOMIC DNA]</scope>
    <source>
        <strain evidence="5 6">PLHSC7-2</strain>
    </source>
</reference>
<protein>
    <submittedName>
        <fullName evidence="5">RHS repeat protein</fullName>
    </submittedName>
</protein>
<name>A0A418YD88_9GAMM</name>
<dbReference type="InterPro" id="IPR050708">
    <property type="entry name" value="T6SS_VgrG/RHS"/>
</dbReference>
<dbReference type="InterPro" id="IPR056823">
    <property type="entry name" value="TEN-like_YD-shell"/>
</dbReference>
<feature type="domain" description="Teneurin-like YD-shell" evidence="4">
    <location>
        <begin position="832"/>
        <end position="1110"/>
    </location>
</feature>
<reference evidence="5 6" key="2">
    <citation type="submission" date="2019-01" db="EMBL/GenBank/DDBJ databases">
        <title>Motilimonas pumilus sp. nov., isolated from the gut of sea cucumber (Apostichopus japonicus).</title>
        <authorList>
            <person name="Wang F.-Q."/>
            <person name="Ren L.-H."/>
            <person name="Lin Y.-W."/>
            <person name="Sun G.-H."/>
            <person name="Du Z.-J."/>
            <person name="Zhao J.-X."/>
            <person name="Liu X.-J."/>
            <person name="Liu L.-J."/>
        </authorList>
    </citation>
    <scope>NUCLEOTIDE SEQUENCE [LARGE SCALE GENOMIC DNA]</scope>
    <source>
        <strain evidence="5 6">PLHSC7-2</strain>
    </source>
</reference>
<dbReference type="InterPro" id="IPR006530">
    <property type="entry name" value="YD"/>
</dbReference>
<dbReference type="PANTHER" id="PTHR32305">
    <property type="match status" value="1"/>
</dbReference>
<keyword evidence="1" id="KW-0677">Repeat</keyword>